<dbReference type="RefSeq" id="WP_085017742.1">
    <property type="nucleotide sequence ID" value="NZ_BMHD01000001.1"/>
</dbReference>
<dbReference type="STRING" id="1619308.B5808_00785"/>
<proteinExistence type="predicted"/>
<dbReference type="SUPFAM" id="SSF50475">
    <property type="entry name" value="FMN-binding split barrel"/>
    <property type="match status" value="1"/>
</dbReference>
<feature type="domain" description="Pyridoxamine 5'-phosphate oxidase N-terminal" evidence="2">
    <location>
        <begin position="8"/>
        <end position="106"/>
    </location>
</feature>
<dbReference type="EMBL" id="CP020715">
    <property type="protein sequence ID" value="ARJ03930.1"/>
    <property type="molecule type" value="Genomic_DNA"/>
</dbReference>
<dbReference type="PANTHER" id="PTHR35176:SF6">
    <property type="entry name" value="HEME OXYGENASE HI_0854-RELATED"/>
    <property type="match status" value="1"/>
</dbReference>
<accession>A0A1X9LPX1</accession>
<dbReference type="Pfam" id="PF01243">
    <property type="entry name" value="PNPOx_N"/>
    <property type="match status" value="1"/>
</dbReference>
<dbReference type="KEGG" id="cphy:B5808_00785"/>
<dbReference type="PANTHER" id="PTHR35176">
    <property type="entry name" value="HEME OXYGENASE HI_0854-RELATED"/>
    <property type="match status" value="1"/>
</dbReference>
<dbReference type="AlphaFoldDB" id="A0A1X9LPX1"/>
<evidence type="ECO:0000256" key="1">
    <source>
        <dbReference type="ARBA" id="ARBA00023002"/>
    </source>
</evidence>
<evidence type="ECO:0000313" key="4">
    <source>
        <dbReference type="Proteomes" id="UP000192775"/>
    </source>
</evidence>
<keyword evidence="4" id="KW-1185">Reference proteome</keyword>
<evidence type="ECO:0000259" key="2">
    <source>
        <dbReference type="Pfam" id="PF01243"/>
    </source>
</evidence>
<reference evidence="3 4" key="1">
    <citation type="submission" date="2017-04" db="EMBL/GenBank/DDBJ databases">
        <authorList>
            <person name="Afonso C.L."/>
            <person name="Miller P.J."/>
            <person name="Scott M.A."/>
            <person name="Spackman E."/>
            <person name="Goraichik I."/>
            <person name="Dimitrov K.M."/>
            <person name="Suarez D.L."/>
            <person name="Swayne D.E."/>
        </authorList>
    </citation>
    <scope>NUCLEOTIDE SEQUENCE [LARGE SCALE GENOMIC DNA]</scope>
    <source>
        <strain evidence="4">XA(T)</strain>
    </source>
</reference>
<dbReference type="InterPro" id="IPR011576">
    <property type="entry name" value="Pyridox_Oxase_N"/>
</dbReference>
<dbReference type="InterPro" id="IPR052019">
    <property type="entry name" value="F420H2_bilvrd_red/Heme_oxyg"/>
</dbReference>
<sequence>MSREWDDVRGYFDRVTVAHVATLMPDGAPHTVLVWVGTTDDGLELFMAAGSRKDRNLAGDPRIAFSVTNPDNALDMAFVRGKAVERLAGEAAYEIVDRLARKYTGADYDLREGMVAYRVRADVSWARDHTGD</sequence>
<protein>
    <submittedName>
        <fullName evidence="3">PPOX class F420-dependent enzyme</fullName>
    </submittedName>
</protein>
<dbReference type="InterPro" id="IPR012349">
    <property type="entry name" value="Split_barrel_FMN-bd"/>
</dbReference>
<dbReference type="GO" id="GO:0005829">
    <property type="term" value="C:cytosol"/>
    <property type="evidence" value="ECO:0007669"/>
    <property type="project" value="TreeGrafter"/>
</dbReference>
<dbReference type="Proteomes" id="UP000192775">
    <property type="component" value="Chromosome"/>
</dbReference>
<dbReference type="GO" id="GO:0070967">
    <property type="term" value="F:coenzyme F420 binding"/>
    <property type="evidence" value="ECO:0007669"/>
    <property type="project" value="TreeGrafter"/>
</dbReference>
<name>A0A1X9LPX1_9MICO</name>
<dbReference type="GO" id="GO:0016627">
    <property type="term" value="F:oxidoreductase activity, acting on the CH-CH group of donors"/>
    <property type="evidence" value="ECO:0007669"/>
    <property type="project" value="TreeGrafter"/>
</dbReference>
<gene>
    <name evidence="3" type="ORF">B5808_00785</name>
</gene>
<evidence type="ECO:0000313" key="3">
    <source>
        <dbReference type="EMBL" id="ARJ03930.1"/>
    </source>
</evidence>
<organism evidence="3 4">
    <name type="scientific">Cnuibacter physcomitrellae</name>
    <dbReference type="NCBI Taxonomy" id="1619308"/>
    <lineage>
        <taxon>Bacteria</taxon>
        <taxon>Bacillati</taxon>
        <taxon>Actinomycetota</taxon>
        <taxon>Actinomycetes</taxon>
        <taxon>Micrococcales</taxon>
        <taxon>Microbacteriaceae</taxon>
        <taxon>Cnuibacter</taxon>
    </lineage>
</organism>
<dbReference type="Gene3D" id="2.30.110.10">
    <property type="entry name" value="Electron Transport, Fmn-binding Protein, Chain A"/>
    <property type="match status" value="1"/>
</dbReference>
<keyword evidence="1" id="KW-0560">Oxidoreductase</keyword>